<dbReference type="Proteomes" id="UP000241818">
    <property type="component" value="Unassembled WGS sequence"/>
</dbReference>
<proteinExistence type="predicted"/>
<dbReference type="GeneID" id="36577627"/>
<dbReference type="RefSeq" id="XP_024722740.1">
    <property type="nucleotide sequence ID" value="XM_024869546.1"/>
</dbReference>
<dbReference type="InterPro" id="IPR006740">
    <property type="entry name" value="DUF604"/>
</dbReference>
<organism evidence="1 2">
    <name type="scientific">Amorphotheca resinae ATCC 22711</name>
    <dbReference type="NCBI Taxonomy" id="857342"/>
    <lineage>
        <taxon>Eukaryota</taxon>
        <taxon>Fungi</taxon>
        <taxon>Dikarya</taxon>
        <taxon>Ascomycota</taxon>
        <taxon>Pezizomycotina</taxon>
        <taxon>Leotiomycetes</taxon>
        <taxon>Helotiales</taxon>
        <taxon>Amorphothecaceae</taxon>
        <taxon>Amorphotheca</taxon>
    </lineage>
</organism>
<dbReference type="Gene3D" id="3.90.550.50">
    <property type="match status" value="1"/>
</dbReference>
<dbReference type="STRING" id="857342.A0A2T3B738"/>
<dbReference type="AlphaFoldDB" id="A0A2T3B738"/>
<dbReference type="GO" id="GO:0016740">
    <property type="term" value="F:transferase activity"/>
    <property type="evidence" value="ECO:0007669"/>
    <property type="project" value="UniProtKB-KW"/>
</dbReference>
<gene>
    <name evidence="1" type="ORF">M430DRAFT_74783</name>
</gene>
<evidence type="ECO:0000313" key="2">
    <source>
        <dbReference type="Proteomes" id="UP000241818"/>
    </source>
</evidence>
<dbReference type="EMBL" id="KZ679009">
    <property type="protein sequence ID" value="PSS22585.1"/>
    <property type="molecule type" value="Genomic_DNA"/>
</dbReference>
<keyword evidence="2" id="KW-1185">Reference proteome</keyword>
<dbReference type="OrthoDB" id="414175at2759"/>
<reference evidence="1 2" key="1">
    <citation type="journal article" date="2018" name="New Phytol.">
        <title>Comparative genomics and transcriptomics depict ericoid mycorrhizal fungi as versatile saprotrophs and plant mutualists.</title>
        <authorList>
            <person name="Martino E."/>
            <person name="Morin E."/>
            <person name="Grelet G.A."/>
            <person name="Kuo A."/>
            <person name="Kohler A."/>
            <person name="Daghino S."/>
            <person name="Barry K.W."/>
            <person name="Cichocki N."/>
            <person name="Clum A."/>
            <person name="Dockter R.B."/>
            <person name="Hainaut M."/>
            <person name="Kuo R.C."/>
            <person name="LaButti K."/>
            <person name="Lindahl B.D."/>
            <person name="Lindquist E.A."/>
            <person name="Lipzen A."/>
            <person name="Khouja H.R."/>
            <person name="Magnuson J."/>
            <person name="Murat C."/>
            <person name="Ohm R.A."/>
            <person name="Singer S.W."/>
            <person name="Spatafora J.W."/>
            <person name="Wang M."/>
            <person name="Veneault-Fourrey C."/>
            <person name="Henrissat B."/>
            <person name="Grigoriev I.V."/>
            <person name="Martin F.M."/>
            <person name="Perotto S."/>
        </authorList>
    </citation>
    <scope>NUCLEOTIDE SEQUENCE [LARGE SCALE GENOMIC DNA]</scope>
    <source>
        <strain evidence="1 2">ATCC 22711</strain>
    </source>
</reference>
<keyword evidence="1" id="KW-0808">Transferase</keyword>
<name>A0A2T3B738_AMORE</name>
<dbReference type="PANTHER" id="PTHR10811">
    <property type="entry name" value="FRINGE-RELATED"/>
    <property type="match status" value="1"/>
</dbReference>
<dbReference type="InParanoid" id="A0A2T3B738"/>
<accession>A0A2T3B738</accession>
<evidence type="ECO:0000313" key="1">
    <source>
        <dbReference type="EMBL" id="PSS22585.1"/>
    </source>
</evidence>
<dbReference type="Pfam" id="PF04646">
    <property type="entry name" value="DUF604"/>
    <property type="match status" value="1"/>
</dbReference>
<feature type="non-terminal residue" evidence="1">
    <location>
        <position position="1"/>
    </location>
</feature>
<sequence length="392" mass="43604">KDLTTVDEPLFPAPQILDKDSLSRAQLVSLPPLELAVPRSPKVDTSILSFGIATSVSRLNEATPQLLHWLPHTGCPLHVIAPPADDTASTQFRMNELGLNTTIETSSVEFPVAYFSLLKRLYDTRSPRTKWIVLIDDDTFITSLPSLVSHLSTTYDSSKEVVVGATSDNFDQIRVWGVQPFGGGGIFISVPLAARLTSPDIWDKCVNGMGHNQGDKILSSCLNEFTDIRPKFDDGLNQMDITGENDPAAGYLESGRRMLTLHHWRSWFHVDIPTAALVSKACGDQGVFQRWAFPAANQVLSNGFSIVEYPKGLDTVNLASVEKTWDGDEQKFLHRIGPLRNPLGKEDKISYRLLDAEVVEGWFVRQIYARKAVQQEGSGDNEMDRILELIWL</sequence>
<feature type="non-terminal residue" evidence="1">
    <location>
        <position position="392"/>
    </location>
</feature>
<protein>
    <submittedName>
        <fullName evidence="1">Glycosyltransferase family 31 protein</fullName>
    </submittedName>
</protein>